<reference evidence="1 2" key="1">
    <citation type="submission" date="2019-11" db="EMBL/GenBank/DDBJ databases">
        <authorList>
            <person name="Li X."/>
        </authorList>
    </citation>
    <scope>NUCLEOTIDE SEQUENCE [LARGE SCALE GENOMIC DNA]</scope>
    <source>
        <strain evidence="1 2">L9</strain>
    </source>
</reference>
<sequence length="115" mass="13840">MQAIRCMIYDCYKKPIAKNLCMSHYSSFNKQRKICPIELLEYVEQINNKKKYIAENWDKKTCLIKDCENKPRSRHLCSSHYRHYLNNKQPLSLEEFVELKNKKVIIEDNKNKPSI</sequence>
<evidence type="ECO:0000313" key="1">
    <source>
        <dbReference type="EMBL" id="MUK89170.1"/>
    </source>
</evidence>
<dbReference type="AlphaFoldDB" id="A0A6N8FHV1"/>
<dbReference type="Proteomes" id="UP000469125">
    <property type="component" value="Unassembled WGS sequence"/>
</dbReference>
<dbReference type="EMBL" id="WOCA01000009">
    <property type="protein sequence ID" value="MUK89170.1"/>
    <property type="molecule type" value="Genomic_DNA"/>
</dbReference>
<gene>
    <name evidence="1" type="ORF">GMD78_12380</name>
</gene>
<organism evidence="1 2">
    <name type="scientific">Ornithinibacillus caprae</name>
    <dbReference type="NCBI Taxonomy" id="2678566"/>
    <lineage>
        <taxon>Bacteria</taxon>
        <taxon>Bacillati</taxon>
        <taxon>Bacillota</taxon>
        <taxon>Bacilli</taxon>
        <taxon>Bacillales</taxon>
        <taxon>Bacillaceae</taxon>
        <taxon>Ornithinibacillus</taxon>
    </lineage>
</organism>
<comment type="caution">
    <text evidence="1">The sequence shown here is derived from an EMBL/GenBank/DDBJ whole genome shotgun (WGS) entry which is preliminary data.</text>
</comment>
<protein>
    <submittedName>
        <fullName evidence="1">Uncharacterized protein</fullName>
    </submittedName>
</protein>
<evidence type="ECO:0000313" key="2">
    <source>
        <dbReference type="Proteomes" id="UP000469125"/>
    </source>
</evidence>
<name>A0A6N8FHV1_9BACI</name>
<dbReference type="RefSeq" id="WP_155669147.1">
    <property type="nucleotide sequence ID" value="NZ_WOCA01000009.1"/>
</dbReference>
<proteinExistence type="predicted"/>
<accession>A0A6N8FHV1</accession>
<keyword evidence="2" id="KW-1185">Reference proteome</keyword>